<evidence type="ECO:0000256" key="1">
    <source>
        <dbReference type="SAM" id="MobiDB-lite"/>
    </source>
</evidence>
<feature type="compositionally biased region" description="Basic residues" evidence="1">
    <location>
        <begin position="190"/>
        <end position="199"/>
    </location>
</feature>
<dbReference type="EMBL" id="QJSQ01000016">
    <property type="protein sequence ID" value="PYE20589.1"/>
    <property type="molecule type" value="Genomic_DNA"/>
</dbReference>
<organism evidence="2 3">
    <name type="scientific">Paraburkholderia silvatlantica</name>
    <dbReference type="NCBI Taxonomy" id="321895"/>
    <lineage>
        <taxon>Bacteria</taxon>
        <taxon>Pseudomonadati</taxon>
        <taxon>Pseudomonadota</taxon>
        <taxon>Betaproteobacteria</taxon>
        <taxon>Burkholderiales</taxon>
        <taxon>Burkholderiaceae</taxon>
        <taxon>Paraburkholderia</taxon>
    </lineage>
</organism>
<feature type="region of interest" description="Disordered" evidence="1">
    <location>
        <begin position="179"/>
        <end position="199"/>
    </location>
</feature>
<proteinExistence type="predicted"/>
<name>A0A2V4TRG6_9BURK</name>
<accession>A0A2V4TRG6</accession>
<dbReference type="Proteomes" id="UP000247772">
    <property type="component" value="Unassembled WGS sequence"/>
</dbReference>
<gene>
    <name evidence="2" type="ORF">C7410_116127</name>
</gene>
<evidence type="ECO:0000313" key="2">
    <source>
        <dbReference type="EMBL" id="PYE20589.1"/>
    </source>
</evidence>
<comment type="caution">
    <text evidence="2">The sequence shown here is derived from an EMBL/GenBank/DDBJ whole genome shotgun (WGS) entry which is preliminary data.</text>
</comment>
<dbReference type="AlphaFoldDB" id="A0A2V4TRG6"/>
<reference evidence="2 3" key="1">
    <citation type="submission" date="2018-06" db="EMBL/GenBank/DDBJ databases">
        <title>Genomic Encyclopedia of Type Strains, Phase IV (KMG-V): Genome sequencing to study the core and pangenomes of soil and plant-associated prokaryotes.</title>
        <authorList>
            <person name="Whitman W."/>
        </authorList>
    </citation>
    <scope>NUCLEOTIDE SEQUENCE [LARGE SCALE GENOMIC DNA]</scope>
    <source>
        <strain evidence="2 3">SRCL-318</strain>
    </source>
</reference>
<sequence length="199" mass="21621">MSRVVRVNFIQIIHLPATIFRSRRGSGQGENIVNIERFLILIFIWYCDANADSIKTVADAACIRGIVGDAVRAGAMLARTAFRMHSCHGCCTSDAAAQAFDEWRRDAPLQQNAGAKREQTCAPLSITLPNHSPAAPGIRQTLLPASAQTRPACDLPATVRAPGRRPAVLRGLDSVGSSLRADRATPASLHSRRSRWRQA</sequence>
<evidence type="ECO:0000313" key="3">
    <source>
        <dbReference type="Proteomes" id="UP000247772"/>
    </source>
</evidence>
<protein>
    <submittedName>
        <fullName evidence="2">Uncharacterized protein</fullName>
    </submittedName>
</protein>